<dbReference type="InterPro" id="IPR036291">
    <property type="entry name" value="NAD(P)-bd_dom_sf"/>
</dbReference>
<name>A0ABR2USH4_9PEZI</name>
<dbReference type="CDD" id="cd08278">
    <property type="entry name" value="benzyl_alcohol_DH"/>
    <property type="match status" value="1"/>
</dbReference>
<evidence type="ECO:0000256" key="4">
    <source>
        <dbReference type="ARBA" id="ARBA00022833"/>
    </source>
</evidence>
<dbReference type="PROSITE" id="PS00059">
    <property type="entry name" value="ADH_ZINC"/>
    <property type="match status" value="1"/>
</dbReference>
<dbReference type="EMBL" id="JARVKF010000396">
    <property type="protein sequence ID" value="KAK9417618.1"/>
    <property type="molecule type" value="Genomic_DNA"/>
</dbReference>
<dbReference type="InterPro" id="IPR002328">
    <property type="entry name" value="ADH_Zn_CS"/>
</dbReference>
<comment type="caution">
    <text evidence="8">The sequence shown here is derived from an EMBL/GenBank/DDBJ whole genome shotgun (WGS) entry which is preliminary data.</text>
</comment>
<dbReference type="SMART" id="SM00829">
    <property type="entry name" value="PKS_ER"/>
    <property type="match status" value="1"/>
</dbReference>
<dbReference type="Pfam" id="PF08240">
    <property type="entry name" value="ADH_N"/>
    <property type="match status" value="1"/>
</dbReference>
<dbReference type="PANTHER" id="PTHR43350:SF2">
    <property type="entry name" value="GROES-LIKE ZINC-BINDING ALCOHOL DEHYDROGENASE FAMILY PROTEIN"/>
    <property type="match status" value="1"/>
</dbReference>
<evidence type="ECO:0000256" key="3">
    <source>
        <dbReference type="ARBA" id="ARBA00022723"/>
    </source>
</evidence>
<dbReference type="InterPro" id="IPR020843">
    <property type="entry name" value="ER"/>
</dbReference>
<organism evidence="8 9">
    <name type="scientific">Seiridium unicorne</name>
    <dbReference type="NCBI Taxonomy" id="138068"/>
    <lineage>
        <taxon>Eukaryota</taxon>
        <taxon>Fungi</taxon>
        <taxon>Dikarya</taxon>
        <taxon>Ascomycota</taxon>
        <taxon>Pezizomycotina</taxon>
        <taxon>Sordariomycetes</taxon>
        <taxon>Xylariomycetidae</taxon>
        <taxon>Amphisphaeriales</taxon>
        <taxon>Sporocadaceae</taxon>
        <taxon>Seiridium</taxon>
    </lineage>
</organism>
<sequence>MSALTQTKALVSRGPFSDGKWGIEPVKLRELKDDEVLVEIVASGICHTDLHCGNTPDDKEVPAVFYPRVLGHEGSGYVKKVGSAVSSAKEGDAVLLSFSYCGECYVCKTGPPSHCTDFFNINFMGNPVFTSPNIRTSMDSSASANPDIGGRFFGQSSFARHTIVSSKSVVNVSSQNLSLEELRLLAPLGCGLQTGAGTVQNVAKAGPEDAIAIIGLGGVGLAAVMAAKNAGCRKIIGLDRLSSRLALARELGATDAIDTSNKSIPEVVEAVKSASDGLGATIVVDTSAHPPLVDAAVKFTRYMARIIQVGTGMPESYLNLHMQSFMVSGKQYFGAVQGHSRTAKYIPELIQWWRDGKFPVEKLIKSFDFEDFGGAIRGMGDGSVVKPVLVWKD</sequence>
<dbReference type="Gene3D" id="3.90.180.10">
    <property type="entry name" value="Medium-chain alcohol dehydrogenases, catalytic domain"/>
    <property type="match status" value="1"/>
</dbReference>
<accession>A0ABR2USH4</accession>
<gene>
    <name evidence="8" type="ORF">SUNI508_01375</name>
</gene>
<reference evidence="8 9" key="1">
    <citation type="journal article" date="2024" name="J. Plant Pathol.">
        <title>Sequence and assembly of the genome of Seiridium unicorne, isolate CBS 538.82, causal agent of cypress canker disease.</title>
        <authorList>
            <person name="Scali E."/>
            <person name="Rocca G.D."/>
            <person name="Danti R."/>
            <person name="Garbelotto M."/>
            <person name="Barberini S."/>
            <person name="Baroncelli R."/>
            <person name="Emiliani G."/>
        </authorList>
    </citation>
    <scope>NUCLEOTIDE SEQUENCE [LARGE SCALE GENOMIC DNA]</scope>
    <source>
        <strain evidence="8 9">BM-138-508</strain>
    </source>
</reference>
<dbReference type="InterPro" id="IPR013154">
    <property type="entry name" value="ADH-like_N"/>
</dbReference>
<dbReference type="PANTHER" id="PTHR43350">
    <property type="entry name" value="NAD-DEPENDENT ALCOHOL DEHYDROGENASE"/>
    <property type="match status" value="1"/>
</dbReference>
<dbReference type="Gene3D" id="3.40.50.720">
    <property type="entry name" value="NAD(P)-binding Rossmann-like Domain"/>
    <property type="match status" value="1"/>
</dbReference>
<keyword evidence="3 6" id="KW-0479">Metal-binding</keyword>
<evidence type="ECO:0000313" key="9">
    <source>
        <dbReference type="Proteomes" id="UP001408356"/>
    </source>
</evidence>
<dbReference type="Pfam" id="PF00107">
    <property type="entry name" value="ADH_zinc_N"/>
    <property type="match status" value="1"/>
</dbReference>
<evidence type="ECO:0000256" key="5">
    <source>
        <dbReference type="ARBA" id="ARBA00023002"/>
    </source>
</evidence>
<dbReference type="InterPro" id="IPR013149">
    <property type="entry name" value="ADH-like_C"/>
</dbReference>
<comment type="similarity">
    <text evidence="2 6">Belongs to the zinc-containing alcohol dehydrogenase family.</text>
</comment>
<feature type="domain" description="Enoyl reductase (ER)" evidence="7">
    <location>
        <begin position="14"/>
        <end position="389"/>
    </location>
</feature>
<evidence type="ECO:0000256" key="6">
    <source>
        <dbReference type="RuleBase" id="RU361277"/>
    </source>
</evidence>
<evidence type="ECO:0000256" key="2">
    <source>
        <dbReference type="ARBA" id="ARBA00008072"/>
    </source>
</evidence>
<proteinExistence type="inferred from homology"/>
<comment type="cofactor">
    <cofactor evidence="1 6">
        <name>Zn(2+)</name>
        <dbReference type="ChEBI" id="CHEBI:29105"/>
    </cofactor>
</comment>
<keyword evidence="4 6" id="KW-0862">Zinc</keyword>
<protein>
    <submittedName>
        <fullName evidence="8">Enoyl reductase (ER) domain-containing protein</fullName>
    </submittedName>
</protein>
<dbReference type="SUPFAM" id="SSF51735">
    <property type="entry name" value="NAD(P)-binding Rossmann-fold domains"/>
    <property type="match status" value="1"/>
</dbReference>
<dbReference type="Proteomes" id="UP001408356">
    <property type="component" value="Unassembled WGS sequence"/>
</dbReference>
<evidence type="ECO:0000313" key="8">
    <source>
        <dbReference type="EMBL" id="KAK9417618.1"/>
    </source>
</evidence>
<keyword evidence="5" id="KW-0560">Oxidoreductase</keyword>
<evidence type="ECO:0000256" key="1">
    <source>
        <dbReference type="ARBA" id="ARBA00001947"/>
    </source>
</evidence>
<dbReference type="SUPFAM" id="SSF50129">
    <property type="entry name" value="GroES-like"/>
    <property type="match status" value="1"/>
</dbReference>
<dbReference type="InterPro" id="IPR011032">
    <property type="entry name" value="GroES-like_sf"/>
</dbReference>
<keyword evidence="9" id="KW-1185">Reference proteome</keyword>
<evidence type="ECO:0000259" key="7">
    <source>
        <dbReference type="SMART" id="SM00829"/>
    </source>
</evidence>